<dbReference type="CDD" id="cd02440">
    <property type="entry name" value="AdoMet_MTases"/>
    <property type="match status" value="1"/>
</dbReference>
<dbReference type="RefSeq" id="WP_159804937.1">
    <property type="nucleotide sequence ID" value="NZ_BLJE01000001.1"/>
</dbReference>
<dbReference type="Gene3D" id="3.40.50.150">
    <property type="entry name" value="Vaccinia Virus protein VP39"/>
    <property type="match status" value="1"/>
</dbReference>
<name>A0A6N6JD32_9RHOB</name>
<dbReference type="InterPro" id="IPR029063">
    <property type="entry name" value="SAM-dependent_MTases_sf"/>
</dbReference>
<proteinExistence type="predicted"/>
<dbReference type="SUPFAM" id="SSF53335">
    <property type="entry name" value="S-adenosyl-L-methionine-dependent methyltransferases"/>
    <property type="match status" value="1"/>
</dbReference>
<protein>
    <recommendedName>
        <fullName evidence="2">Methyltransferase domain-containing protein</fullName>
    </recommendedName>
</protein>
<evidence type="ECO:0000256" key="1">
    <source>
        <dbReference type="ARBA" id="ARBA00022679"/>
    </source>
</evidence>
<organism evidence="3 4">
    <name type="scientific">Litoreibacter roseus</name>
    <dbReference type="NCBI Taxonomy" id="2601869"/>
    <lineage>
        <taxon>Bacteria</taxon>
        <taxon>Pseudomonadati</taxon>
        <taxon>Pseudomonadota</taxon>
        <taxon>Alphaproteobacteria</taxon>
        <taxon>Rhodobacterales</taxon>
        <taxon>Roseobacteraceae</taxon>
        <taxon>Litoreibacter</taxon>
    </lineage>
</organism>
<dbReference type="PANTHER" id="PTHR43861">
    <property type="entry name" value="TRANS-ACONITATE 2-METHYLTRANSFERASE-RELATED"/>
    <property type="match status" value="1"/>
</dbReference>
<dbReference type="InterPro" id="IPR041698">
    <property type="entry name" value="Methyltransf_25"/>
</dbReference>
<evidence type="ECO:0000313" key="3">
    <source>
        <dbReference type="EMBL" id="GFE64065.1"/>
    </source>
</evidence>
<evidence type="ECO:0000259" key="2">
    <source>
        <dbReference type="Pfam" id="PF13649"/>
    </source>
</evidence>
<accession>A0A6N6JD32</accession>
<comment type="caution">
    <text evidence="3">The sequence shown here is derived from an EMBL/GenBank/DDBJ whole genome shotgun (WGS) entry which is preliminary data.</text>
</comment>
<evidence type="ECO:0000313" key="4">
    <source>
        <dbReference type="Proteomes" id="UP000436822"/>
    </source>
</evidence>
<reference evidence="3 4" key="1">
    <citation type="submission" date="2019-12" db="EMBL/GenBank/DDBJ databases">
        <title>Litoreibacter badius sp. nov., a novel bacteriochlorophyll a-containing bacterium in the genus Litoreibacter.</title>
        <authorList>
            <person name="Kanamuro M."/>
            <person name="Takabe Y."/>
            <person name="Mori K."/>
            <person name="Takaichi S."/>
            <person name="Hanada S."/>
        </authorList>
    </citation>
    <scope>NUCLEOTIDE SEQUENCE [LARGE SCALE GENOMIC DNA]</scope>
    <source>
        <strain evidence="3 4">K6</strain>
    </source>
</reference>
<keyword evidence="4" id="KW-1185">Reference proteome</keyword>
<dbReference type="AlphaFoldDB" id="A0A6N6JD32"/>
<dbReference type="GO" id="GO:0016740">
    <property type="term" value="F:transferase activity"/>
    <property type="evidence" value="ECO:0007669"/>
    <property type="project" value="UniProtKB-KW"/>
</dbReference>
<keyword evidence="1" id="KW-0808">Transferase</keyword>
<gene>
    <name evidence="3" type="ORF">KIN_11390</name>
</gene>
<feature type="domain" description="Methyltransferase" evidence="2">
    <location>
        <begin position="41"/>
        <end position="134"/>
    </location>
</feature>
<dbReference type="EMBL" id="BLJE01000001">
    <property type="protein sequence ID" value="GFE64065.1"/>
    <property type="molecule type" value="Genomic_DNA"/>
</dbReference>
<dbReference type="Pfam" id="PF13649">
    <property type="entry name" value="Methyltransf_25"/>
    <property type="match status" value="1"/>
</dbReference>
<dbReference type="Proteomes" id="UP000436822">
    <property type="component" value="Unassembled WGS sequence"/>
</dbReference>
<sequence length="198" mass="22040">MDIAGTYDRAAPRWGKQVARLGYGTAYEDFLSGHTIPDGPVLDVGTGDGIFARSWIAQNGSTDFTLLDPSAAMLEHARNQFARSGLCPRLVNSSLEGFDPDNGFCAILAAHVFEHFADPWTALSILARGLRPSGKLFLVISKPHWCNWLIWIRFRHRWFAPEQIVHMALDAGLTHQMTHDFKCGPPSRTSLGYIFTKP</sequence>
<dbReference type="OrthoDB" id="9803855at2"/>